<organism evidence="1 2">
    <name type="scientific">Leeia speluncae</name>
    <dbReference type="NCBI Taxonomy" id="2884804"/>
    <lineage>
        <taxon>Bacteria</taxon>
        <taxon>Pseudomonadati</taxon>
        <taxon>Pseudomonadota</taxon>
        <taxon>Betaproteobacteria</taxon>
        <taxon>Neisseriales</taxon>
        <taxon>Leeiaceae</taxon>
        <taxon>Leeia</taxon>
    </lineage>
</organism>
<reference evidence="1" key="1">
    <citation type="submission" date="2021-10" db="EMBL/GenBank/DDBJ databases">
        <title>The complete genome sequence of Leeia sp. TBRC 13508.</title>
        <authorList>
            <person name="Charoenyingcharoen P."/>
            <person name="Yukphan P."/>
        </authorList>
    </citation>
    <scope>NUCLEOTIDE SEQUENCE</scope>
    <source>
        <strain evidence="1">TBRC 13508</strain>
    </source>
</reference>
<dbReference type="EMBL" id="JAJBZT010000001">
    <property type="protein sequence ID" value="MCB6181959.1"/>
    <property type="molecule type" value="Genomic_DNA"/>
</dbReference>
<protein>
    <submittedName>
        <fullName evidence="1">Uncharacterized protein</fullName>
    </submittedName>
</protein>
<comment type="caution">
    <text evidence="1">The sequence shown here is derived from an EMBL/GenBank/DDBJ whole genome shotgun (WGS) entry which is preliminary data.</text>
</comment>
<keyword evidence="2" id="KW-1185">Reference proteome</keyword>
<accession>A0ABS8D190</accession>
<name>A0ABS8D190_9NEIS</name>
<evidence type="ECO:0000313" key="2">
    <source>
        <dbReference type="Proteomes" id="UP001165395"/>
    </source>
</evidence>
<sequence>MEQNELLDIVTTRLPAHCHQELDFDLDKYGRLGCWFYKCFITTSFEPIAKADGSGLVGVSARLDIRLLNGIGIPYKSFVSMLRSEVAQIKLDYIGRLLHTINHVMSEYAHLPLHLPVIPSQETLLKRRHEADFLGLIKSLNMPLDQYVIEIPILSNTQQRLASIATRRYKKQGLQVAVMIKHRFRADDAGWGNVKPDIVKYRLSFMERKPEWVNVLNEWANRYLIPVYLRVNNLPVGFPFVDTRIDAIQTPDHLAGQML</sequence>
<dbReference type="RefSeq" id="WP_227177306.1">
    <property type="nucleotide sequence ID" value="NZ_JAJBZT010000001.1"/>
</dbReference>
<dbReference type="Proteomes" id="UP001165395">
    <property type="component" value="Unassembled WGS sequence"/>
</dbReference>
<gene>
    <name evidence="1" type="ORF">LIN78_00115</name>
</gene>
<proteinExistence type="predicted"/>
<evidence type="ECO:0000313" key="1">
    <source>
        <dbReference type="EMBL" id="MCB6181959.1"/>
    </source>
</evidence>